<evidence type="ECO:0000259" key="6">
    <source>
        <dbReference type="PROSITE" id="PS50059"/>
    </source>
</evidence>
<dbReference type="Proteomes" id="UP000054558">
    <property type="component" value="Unassembled WGS sequence"/>
</dbReference>
<dbReference type="PANTHER" id="PTHR43811:SF26">
    <property type="entry name" value="PEPTIDYL-PROLYL CIS-TRANS ISOMERASE FKBP16-1, CHLOROPLASTIC"/>
    <property type="match status" value="1"/>
</dbReference>
<keyword evidence="4 5" id="KW-0413">Isomerase</keyword>
<dbReference type="EC" id="5.2.1.8" evidence="2 5"/>
<dbReference type="Pfam" id="PF00254">
    <property type="entry name" value="FKBP_C"/>
    <property type="match status" value="1"/>
</dbReference>
<accession>A0A1Y1IBS2</accession>
<dbReference type="OMA" id="CYASSTH"/>
<dbReference type="EMBL" id="DF237375">
    <property type="protein sequence ID" value="GAQ88414.1"/>
    <property type="molecule type" value="Genomic_DNA"/>
</dbReference>
<keyword evidence="3 5" id="KW-0697">Rotamase</keyword>
<dbReference type="Gene3D" id="3.10.50.40">
    <property type="match status" value="1"/>
</dbReference>
<keyword evidence="8" id="KW-1185">Reference proteome</keyword>
<dbReference type="InterPro" id="IPR001179">
    <property type="entry name" value="PPIase_FKBP_dom"/>
</dbReference>
<dbReference type="STRING" id="105231.A0A1Y1IBS2"/>
<evidence type="ECO:0000256" key="2">
    <source>
        <dbReference type="ARBA" id="ARBA00013194"/>
    </source>
</evidence>
<organism evidence="7 8">
    <name type="scientific">Klebsormidium nitens</name>
    <name type="common">Green alga</name>
    <name type="synonym">Ulothrix nitens</name>
    <dbReference type="NCBI Taxonomy" id="105231"/>
    <lineage>
        <taxon>Eukaryota</taxon>
        <taxon>Viridiplantae</taxon>
        <taxon>Streptophyta</taxon>
        <taxon>Klebsormidiophyceae</taxon>
        <taxon>Klebsormidiales</taxon>
        <taxon>Klebsormidiaceae</taxon>
        <taxon>Klebsormidium</taxon>
    </lineage>
</organism>
<dbReference type="OrthoDB" id="1902587at2759"/>
<reference evidence="7 8" key="1">
    <citation type="journal article" date="2014" name="Nat. Commun.">
        <title>Klebsormidium flaccidum genome reveals primary factors for plant terrestrial adaptation.</title>
        <authorList>
            <person name="Hori K."/>
            <person name="Maruyama F."/>
            <person name="Fujisawa T."/>
            <person name="Togashi T."/>
            <person name="Yamamoto N."/>
            <person name="Seo M."/>
            <person name="Sato S."/>
            <person name="Yamada T."/>
            <person name="Mori H."/>
            <person name="Tajima N."/>
            <person name="Moriyama T."/>
            <person name="Ikeuchi M."/>
            <person name="Watanabe M."/>
            <person name="Wada H."/>
            <person name="Kobayashi K."/>
            <person name="Saito M."/>
            <person name="Masuda T."/>
            <person name="Sasaki-Sekimoto Y."/>
            <person name="Mashiguchi K."/>
            <person name="Awai K."/>
            <person name="Shimojima M."/>
            <person name="Masuda S."/>
            <person name="Iwai M."/>
            <person name="Nobusawa T."/>
            <person name="Narise T."/>
            <person name="Kondo S."/>
            <person name="Saito H."/>
            <person name="Sato R."/>
            <person name="Murakawa M."/>
            <person name="Ihara Y."/>
            <person name="Oshima-Yamada Y."/>
            <person name="Ohtaka K."/>
            <person name="Satoh M."/>
            <person name="Sonobe K."/>
            <person name="Ishii M."/>
            <person name="Ohtani R."/>
            <person name="Kanamori-Sato M."/>
            <person name="Honoki R."/>
            <person name="Miyazaki D."/>
            <person name="Mochizuki H."/>
            <person name="Umetsu J."/>
            <person name="Higashi K."/>
            <person name="Shibata D."/>
            <person name="Kamiya Y."/>
            <person name="Sato N."/>
            <person name="Nakamura Y."/>
            <person name="Tabata S."/>
            <person name="Ida S."/>
            <person name="Kurokawa K."/>
            <person name="Ohta H."/>
        </authorList>
    </citation>
    <scope>NUCLEOTIDE SEQUENCE [LARGE SCALE GENOMIC DNA]</scope>
    <source>
        <strain evidence="7 8">NIES-2285</strain>
    </source>
</reference>
<dbReference type="InterPro" id="IPR046357">
    <property type="entry name" value="PPIase_dom_sf"/>
</dbReference>
<dbReference type="PROSITE" id="PS50059">
    <property type="entry name" value="FKBP_PPIASE"/>
    <property type="match status" value="1"/>
</dbReference>
<evidence type="ECO:0000256" key="1">
    <source>
        <dbReference type="ARBA" id="ARBA00000971"/>
    </source>
</evidence>
<evidence type="ECO:0000313" key="8">
    <source>
        <dbReference type="Proteomes" id="UP000054558"/>
    </source>
</evidence>
<protein>
    <recommendedName>
        <fullName evidence="2 5">peptidylprolyl isomerase</fullName>
        <ecNumber evidence="2 5">5.2.1.8</ecNumber>
    </recommendedName>
</protein>
<name>A0A1Y1IBS2_KLENI</name>
<evidence type="ECO:0000256" key="4">
    <source>
        <dbReference type="ARBA" id="ARBA00023235"/>
    </source>
</evidence>
<evidence type="ECO:0000256" key="3">
    <source>
        <dbReference type="ARBA" id="ARBA00023110"/>
    </source>
</evidence>
<proteinExistence type="predicted"/>
<evidence type="ECO:0000313" key="7">
    <source>
        <dbReference type="EMBL" id="GAQ88414.1"/>
    </source>
</evidence>
<comment type="catalytic activity">
    <reaction evidence="1 5">
        <text>[protein]-peptidylproline (omega=180) = [protein]-peptidylproline (omega=0)</text>
        <dbReference type="Rhea" id="RHEA:16237"/>
        <dbReference type="Rhea" id="RHEA-COMP:10747"/>
        <dbReference type="Rhea" id="RHEA-COMP:10748"/>
        <dbReference type="ChEBI" id="CHEBI:83833"/>
        <dbReference type="ChEBI" id="CHEBI:83834"/>
        <dbReference type="EC" id="5.2.1.8"/>
    </reaction>
</comment>
<evidence type="ECO:0000256" key="5">
    <source>
        <dbReference type="PROSITE-ProRule" id="PRU00277"/>
    </source>
</evidence>
<dbReference type="SUPFAM" id="SSF54534">
    <property type="entry name" value="FKBP-like"/>
    <property type="match status" value="1"/>
</dbReference>
<sequence length="279" mass="29426">MAAARQLLGCHQCSVPQFGPGSSSAHSKSWAGAAPSLTGFPSNNAKGNVKNAGSSLRSRADQHRVACADHCCERYRGQQGLVPARSRRICCGASVNEAQSHSNADVEGPLGAVCSRRQTVGLLGASLAALSWSGATQEALAFPGPDDRREAEPQVFFKTPSGTKVQELLEGTGPAAQAGNTVTFHYVCRRSNGYYVYSTVDGDNTPASLPLGQGRVIQGLEEVLSGMRAGGKRRALIPPSAGYVDQILEPIPPGFGPQRSLYSHAKEPLVFEVLLLKVK</sequence>
<gene>
    <name evidence="7" type="ORF">KFL_004260070</name>
</gene>
<feature type="domain" description="PPIase FKBP-type" evidence="6">
    <location>
        <begin position="179"/>
        <end position="279"/>
    </location>
</feature>
<dbReference type="GO" id="GO:0003755">
    <property type="term" value="F:peptidyl-prolyl cis-trans isomerase activity"/>
    <property type="evidence" value="ECO:0000318"/>
    <property type="project" value="GO_Central"/>
</dbReference>
<dbReference type="AlphaFoldDB" id="A0A1Y1IBS2"/>
<dbReference type="PANTHER" id="PTHR43811">
    <property type="entry name" value="FKBP-TYPE PEPTIDYL-PROLYL CIS-TRANS ISOMERASE FKPA"/>
    <property type="match status" value="1"/>
</dbReference>